<proteinExistence type="predicted"/>
<name>A0ABQ2AXM9_9MICC</name>
<dbReference type="RefSeq" id="WP_188573349.1">
    <property type="nucleotide sequence ID" value="NZ_BMFW01000034.1"/>
</dbReference>
<evidence type="ECO:0000313" key="1">
    <source>
        <dbReference type="EMBL" id="GGI01409.1"/>
    </source>
</evidence>
<dbReference type="Proteomes" id="UP000643279">
    <property type="component" value="Unassembled WGS sequence"/>
</dbReference>
<dbReference type="EMBL" id="BMFW01000034">
    <property type="protein sequence ID" value="GGI01409.1"/>
    <property type="molecule type" value="Genomic_DNA"/>
</dbReference>
<keyword evidence="2" id="KW-1185">Reference proteome</keyword>
<sequence>MISFEQARAIAYKTVGPRWEPGYCGEYTVADYGGVHSRLDGPTRCTVVHSCNVALFLDTRPVDAIVFHHDLLGTDDPANFFTLSR</sequence>
<organism evidence="1 2">
    <name type="scientific">Arthrobacter liuii</name>
    <dbReference type="NCBI Taxonomy" id="1476996"/>
    <lineage>
        <taxon>Bacteria</taxon>
        <taxon>Bacillati</taxon>
        <taxon>Actinomycetota</taxon>
        <taxon>Actinomycetes</taxon>
        <taxon>Micrococcales</taxon>
        <taxon>Micrococcaceae</taxon>
        <taxon>Arthrobacter</taxon>
    </lineage>
</organism>
<evidence type="ECO:0008006" key="3">
    <source>
        <dbReference type="Google" id="ProtNLM"/>
    </source>
</evidence>
<protein>
    <recommendedName>
        <fullName evidence="3">HNH endonuclease</fullName>
    </recommendedName>
</protein>
<comment type="caution">
    <text evidence="1">The sequence shown here is derived from an EMBL/GenBank/DDBJ whole genome shotgun (WGS) entry which is preliminary data.</text>
</comment>
<gene>
    <name evidence="1" type="ORF">GCM10007170_40780</name>
</gene>
<evidence type="ECO:0000313" key="2">
    <source>
        <dbReference type="Proteomes" id="UP000643279"/>
    </source>
</evidence>
<accession>A0ABQ2AXM9</accession>
<reference evidence="2" key="1">
    <citation type="journal article" date="2019" name="Int. J. Syst. Evol. Microbiol.">
        <title>The Global Catalogue of Microorganisms (GCM) 10K type strain sequencing project: providing services to taxonomists for standard genome sequencing and annotation.</title>
        <authorList>
            <consortium name="The Broad Institute Genomics Platform"/>
            <consortium name="The Broad Institute Genome Sequencing Center for Infectious Disease"/>
            <person name="Wu L."/>
            <person name="Ma J."/>
        </authorList>
    </citation>
    <scope>NUCLEOTIDE SEQUENCE [LARGE SCALE GENOMIC DNA]</scope>
    <source>
        <strain evidence="2">CGMCC 1.12778</strain>
    </source>
</reference>